<name>A0A2V1GZ25_9GAMM</name>
<feature type="transmembrane region" description="Helical" evidence="1">
    <location>
        <begin position="31"/>
        <end position="52"/>
    </location>
</feature>
<evidence type="ECO:0000313" key="2">
    <source>
        <dbReference type="EMBL" id="PVZ70224.1"/>
    </source>
</evidence>
<dbReference type="EMBL" id="QDDL01000002">
    <property type="protein sequence ID" value="PVZ70224.1"/>
    <property type="molecule type" value="Genomic_DNA"/>
</dbReference>
<sequence>MNQTPYQPPSSSLSDPQKPGTPLRAIITGTLFDLGATILMSMVFFIGYSIMLSSQGMPEQQVLDTISNFDSISGWGLLLNGLGLLISVWAGYVCARIVQQNVIKTVLIMAAVIAVSGTILSGNESTTTYVVLSTIATIIANMAGGVIYLNKKSRN</sequence>
<keyword evidence="3" id="KW-1185">Reference proteome</keyword>
<proteinExistence type="predicted"/>
<feature type="transmembrane region" description="Helical" evidence="1">
    <location>
        <begin position="128"/>
        <end position="149"/>
    </location>
</feature>
<accession>A0A2V1GZ25</accession>
<protein>
    <submittedName>
        <fullName evidence="2">Uncharacterized protein</fullName>
    </submittedName>
</protein>
<feature type="transmembrane region" description="Helical" evidence="1">
    <location>
        <begin position="72"/>
        <end position="95"/>
    </location>
</feature>
<keyword evidence="1" id="KW-0472">Membrane</keyword>
<evidence type="ECO:0000256" key="1">
    <source>
        <dbReference type="SAM" id="Phobius"/>
    </source>
</evidence>
<dbReference type="AlphaFoldDB" id="A0A2V1GZ25"/>
<keyword evidence="1" id="KW-1133">Transmembrane helix</keyword>
<dbReference type="Proteomes" id="UP000244906">
    <property type="component" value="Unassembled WGS sequence"/>
</dbReference>
<reference evidence="2 3" key="1">
    <citation type="submission" date="2018-04" db="EMBL/GenBank/DDBJ databases">
        <title>Thalassorhabdus spongiae gen. nov., sp. nov., isolated from a marine sponge in South-West Iceland.</title>
        <authorList>
            <person name="Knobloch S."/>
            <person name="Daussin A."/>
            <person name="Johannsson R."/>
            <person name="Marteinsson V.T."/>
        </authorList>
    </citation>
    <scope>NUCLEOTIDE SEQUENCE [LARGE SCALE GENOMIC DNA]</scope>
    <source>
        <strain evidence="2 3">Hp12</strain>
    </source>
</reference>
<gene>
    <name evidence="2" type="ORF">DC094_06375</name>
</gene>
<keyword evidence="1" id="KW-0812">Transmembrane</keyword>
<organism evidence="2 3">
    <name type="scientific">Pelagibaculum spongiae</name>
    <dbReference type="NCBI Taxonomy" id="2080658"/>
    <lineage>
        <taxon>Bacteria</taxon>
        <taxon>Pseudomonadati</taxon>
        <taxon>Pseudomonadota</taxon>
        <taxon>Gammaproteobacteria</taxon>
        <taxon>Oceanospirillales</taxon>
        <taxon>Pelagibaculum</taxon>
    </lineage>
</organism>
<dbReference type="RefSeq" id="WP_116686297.1">
    <property type="nucleotide sequence ID" value="NZ_CAWNYD010000002.1"/>
</dbReference>
<feature type="transmembrane region" description="Helical" evidence="1">
    <location>
        <begin position="102"/>
        <end position="122"/>
    </location>
</feature>
<comment type="caution">
    <text evidence="2">The sequence shown here is derived from an EMBL/GenBank/DDBJ whole genome shotgun (WGS) entry which is preliminary data.</text>
</comment>
<evidence type="ECO:0000313" key="3">
    <source>
        <dbReference type="Proteomes" id="UP000244906"/>
    </source>
</evidence>